<dbReference type="SUPFAM" id="SSF53850">
    <property type="entry name" value="Periplasmic binding protein-like II"/>
    <property type="match status" value="1"/>
</dbReference>
<dbReference type="OrthoDB" id="9803988at2"/>
<dbReference type="Gene3D" id="3.40.190.10">
    <property type="entry name" value="Periplasmic binding protein-like II"/>
    <property type="match status" value="1"/>
</dbReference>
<dbReference type="Pfam" id="PF00496">
    <property type="entry name" value="SBP_bac_5"/>
    <property type="match status" value="1"/>
</dbReference>
<dbReference type="Proteomes" id="UP000035100">
    <property type="component" value="Unassembled WGS sequence"/>
</dbReference>
<dbReference type="eggNOG" id="COG0747">
    <property type="taxonomic scope" value="Bacteria"/>
</dbReference>
<dbReference type="InterPro" id="IPR039424">
    <property type="entry name" value="SBP_5"/>
</dbReference>
<keyword evidence="8" id="KW-1185">Reference proteome</keyword>
<dbReference type="RefSeq" id="WP_018304512.1">
    <property type="nucleotide sequence ID" value="NZ_KB902314.1"/>
</dbReference>
<dbReference type="STRING" id="1123501.Wenmar_00394"/>
<dbReference type="GO" id="GO:1904680">
    <property type="term" value="F:peptide transmembrane transporter activity"/>
    <property type="evidence" value="ECO:0007669"/>
    <property type="project" value="TreeGrafter"/>
</dbReference>
<dbReference type="InterPro" id="IPR006311">
    <property type="entry name" value="TAT_signal"/>
</dbReference>
<gene>
    <name evidence="7" type="ORF">Wenmar_00394</name>
</gene>
<keyword evidence="4 5" id="KW-0732">Signal</keyword>
<evidence type="ECO:0000256" key="5">
    <source>
        <dbReference type="SAM" id="SignalP"/>
    </source>
</evidence>
<proteinExistence type="inferred from homology"/>
<dbReference type="EMBL" id="AONG01000003">
    <property type="protein sequence ID" value="KIQ71016.1"/>
    <property type="molecule type" value="Genomic_DNA"/>
</dbReference>
<evidence type="ECO:0000313" key="8">
    <source>
        <dbReference type="Proteomes" id="UP000035100"/>
    </source>
</evidence>
<feature type="signal peptide" evidence="5">
    <location>
        <begin position="1"/>
        <end position="30"/>
    </location>
</feature>
<feature type="chain" id="PRO_5002218271" evidence="5">
    <location>
        <begin position="31"/>
        <end position="459"/>
    </location>
</feature>
<dbReference type="GO" id="GO:0015833">
    <property type="term" value="P:peptide transport"/>
    <property type="evidence" value="ECO:0007669"/>
    <property type="project" value="TreeGrafter"/>
</dbReference>
<reference evidence="7 8" key="1">
    <citation type="submission" date="2013-01" db="EMBL/GenBank/DDBJ databases">
        <authorList>
            <person name="Fiebig A."/>
            <person name="Goeker M."/>
            <person name="Klenk H.-P.P."/>
        </authorList>
    </citation>
    <scope>NUCLEOTIDE SEQUENCE [LARGE SCALE GENOMIC DNA]</scope>
    <source>
        <strain evidence="7 8">DSM 24838</strain>
    </source>
</reference>
<comment type="subcellular location">
    <subcellularLocation>
        <location evidence="1">Periplasm</location>
    </subcellularLocation>
</comment>
<dbReference type="AlphaFoldDB" id="A0A0D0PI02"/>
<evidence type="ECO:0000256" key="3">
    <source>
        <dbReference type="ARBA" id="ARBA00022448"/>
    </source>
</evidence>
<dbReference type="GO" id="GO:0030313">
    <property type="term" value="C:cell envelope"/>
    <property type="evidence" value="ECO:0007669"/>
    <property type="project" value="UniProtKB-SubCell"/>
</dbReference>
<name>A0A0D0PI02_9RHOB</name>
<comment type="similarity">
    <text evidence="2">Belongs to the bacterial solute-binding protein 5 family.</text>
</comment>
<evidence type="ECO:0000259" key="6">
    <source>
        <dbReference type="Pfam" id="PF00496"/>
    </source>
</evidence>
<sequence>MSGISRRLLMRGGAAAGLLAMAAGAQGATAQATGTLRLGLPALPEGFGGAGWTGLPAEVLGAGCVFDTLTAITARGELVGELATGWRSDADGRRWVLTLRESVAFHDGTRLAAEDVVASLVAARDGAGAGLLADVTAVEARRGEVVLTLAAANPELPFLLSDPALVIAPGGDVASGIGTGPYAVHAADPGRRMLLERSDRAWHPAGDGFARVDALAIPDPAERVAALRAGRIDAAPLDPAQAGEARQMRGVRVVQATGNRYVLLECRDPALARVFAHAIDRPAMVRDGLAGLGRVAADCPVEAGVEAVCHDGFRARALAAKSLAGADLALAVAPGVPEAVTRQVSLAARDAGLRLIPATEGGADLVLSLPSGRMTADWTLAADHGAGPFGDALRAMRMANDRPAAYVALAARLAEEGTVVIPAFADWIFAHSVRIAPGGPVGARFDLDDGRIARRWRPA</sequence>
<evidence type="ECO:0000313" key="7">
    <source>
        <dbReference type="EMBL" id="KIQ71016.1"/>
    </source>
</evidence>
<dbReference type="PANTHER" id="PTHR30290">
    <property type="entry name" value="PERIPLASMIC BINDING COMPONENT OF ABC TRANSPORTER"/>
    <property type="match status" value="1"/>
</dbReference>
<comment type="caution">
    <text evidence="7">The sequence shown here is derived from an EMBL/GenBank/DDBJ whole genome shotgun (WGS) entry which is preliminary data.</text>
</comment>
<evidence type="ECO:0000256" key="1">
    <source>
        <dbReference type="ARBA" id="ARBA00004418"/>
    </source>
</evidence>
<dbReference type="PANTHER" id="PTHR30290:SF10">
    <property type="entry name" value="PERIPLASMIC OLIGOPEPTIDE-BINDING PROTEIN-RELATED"/>
    <property type="match status" value="1"/>
</dbReference>
<accession>A0A0D0PI02</accession>
<keyword evidence="3" id="KW-0813">Transport</keyword>
<evidence type="ECO:0000256" key="4">
    <source>
        <dbReference type="ARBA" id="ARBA00022729"/>
    </source>
</evidence>
<dbReference type="Gene3D" id="3.10.105.10">
    <property type="entry name" value="Dipeptide-binding Protein, Domain 3"/>
    <property type="match status" value="1"/>
</dbReference>
<evidence type="ECO:0000256" key="2">
    <source>
        <dbReference type="ARBA" id="ARBA00005695"/>
    </source>
</evidence>
<organism evidence="7 8">
    <name type="scientific">Wenxinia marina DSM 24838</name>
    <dbReference type="NCBI Taxonomy" id="1123501"/>
    <lineage>
        <taxon>Bacteria</taxon>
        <taxon>Pseudomonadati</taxon>
        <taxon>Pseudomonadota</taxon>
        <taxon>Alphaproteobacteria</taxon>
        <taxon>Rhodobacterales</taxon>
        <taxon>Roseobacteraceae</taxon>
        <taxon>Wenxinia</taxon>
    </lineage>
</organism>
<feature type="domain" description="Solute-binding protein family 5" evidence="6">
    <location>
        <begin position="77"/>
        <end position="299"/>
    </location>
</feature>
<dbReference type="InterPro" id="IPR000914">
    <property type="entry name" value="SBP_5_dom"/>
</dbReference>
<protein>
    <submittedName>
        <fullName evidence="7">Bacterial extracellular solute-binding protein, family 5 Middle</fullName>
    </submittedName>
</protein>
<dbReference type="PROSITE" id="PS51318">
    <property type="entry name" value="TAT"/>
    <property type="match status" value="1"/>
</dbReference>